<feature type="domain" description="Glycosyltransferase RgtA/B/C/D-like" evidence="2">
    <location>
        <begin position="99"/>
        <end position="238"/>
    </location>
</feature>
<gene>
    <name evidence="3" type="ORF">FYK55_10495</name>
</gene>
<keyword evidence="1" id="KW-1133">Transmembrane helix</keyword>
<protein>
    <submittedName>
        <fullName evidence="3">Glycosyltransferase family 39 protein</fullName>
    </submittedName>
</protein>
<keyword evidence="1" id="KW-0812">Transmembrane</keyword>
<accession>A0A5M6DB53</accession>
<dbReference type="EMBL" id="VWOX01000005">
    <property type="protein sequence ID" value="KAA5543630.1"/>
    <property type="molecule type" value="Genomic_DNA"/>
</dbReference>
<organism evidence="3 4">
    <name type="scientific">Roseiconus nitratireducens</name>
    <dbReference type="NCBI Taxonomy" id="2605748"/>
    <lineage>
        <taxon>Bacteria</taxon>
        <taxon>Pseudomonadati</taxon>
        <taxon>Planctomycetota</taxon>
        <taxon>Planctomycetia</taxon>
        <taxon>Pirellulales</taxon>
        <taxon>Pirellulaceae</taxon>
        <taxon>Roseiconus</taxon>
    </lineage>
</organism>
<sequence>MAGFWTRLNFQSVIWKTFLSRSAALSLLACLALCCPILIGQLCFQSFDAYAHNDDFLYARCTQILIDEGRYQHVSQHGQLAASVASHCLWGALVCLPTGFSYDQLHLAVGLAATLGVVAIYLAARELGGSHRIALLSAMAMLVGPFYYGMSFTFMTDVTAASMASIAVFGYARGVVRDSMAWLIVGSIGASLAMWSRQTHLCVIAVPTIALIGDAWHRRRFRRAAFGLLASCALPLLSFLVFELGWLVPGDDARVGIVDVETRDLAWLKQTIVFVYAGGLLTGLAALPLLPLLVARVCRPAENVALRKAQSWATGLVGLLWAGVFAVTGLRTYITQATGYILYNAHLGPILLADQDDPGRWSDIGGVSWPPWIWQIVTALSIISLALLAGLAATSIGRLIRRPHESGAVDAVLRRDWFIAGLIGCMLAASAALLAMVEMVYDRYWMLLYPMLFPWIGSQRIFPAVPPVRTVRGVTAAVAAMILLMFTMSFVFVHDFLAWNDARHDQVRVWLDQGLAARDFDAGNGINGWLRSAEDVATHGRPGDDTPFWRGLAQHALAIGPRPGWEVEKTISWRSWAAAGKQCTLYVLNKRGP</sequence>
<feature type="transmembrane region" description="Helical" evidence="1">
    <location>
        <begin position="372"/>
        <end position="396"/>
    </location>
</feature>
<name>A0A5M6DB53_9BACT</name>
<proteinExistence type="predicted"/>
<evidence type="ECO:0000313" key="4">
    <source>
        <dbReference type="Proteomes" id="UP000324479"/>
    </source>
</evidence>
<reference evidence="3 4" key="1">
    <citation type="submission" date="2019-08" db="EMBL/GenBank/DDBJ databases">
        <authorList>
            <person name="Dhanesh K."/>
            <person name="Kumar G."/>
            <person name="Sasikala C."/>
            <person name="Venkata Ramana C."/>
        </authorList>
    </citation>
    <scope>NUCLEOTIDE SEQUENCE [LARGE SCALE GENOMIC DNA]</scope>
    <source>
        <strain evidence="3 4">JC645</strain>
    </source>
</reference>
<feature type="transmembrane region" description="Helical" evidence="1">
    <location>
        <begin position="224"/>
        <end position="242"/>
    </location>
</feature>
<keyword evidence="1" id="KW-0472">Membrane</keyword>
<feature type="transmembrane region" description="Helical" evidence="1">
    <location>
        <begin position="316"/>
        <end position="334"/>
    </location>
</feature>
<dbReference type="AlphaFoldDB" id="A0A5M6DB53"/>
<feature type="transmembrane region" description="Helical" evidence="1">
    <location>
        <begin position="417"/>
        <end position="437"/>
    </location>
</feature>
<evidence type="ECO:0000313" key="3">
    <source>
        <dbReference type="EMBL" id="KAA5543630.1"/>
    </source>
</evidence>
<evidence type="ECO:0000256" key="1">
    <source>
        <dbReference type="SAM" id="Phobius"/>
    </source>
</evidence>
<dbReference type="Pfam" id="PF13231">
    <property type="entry name" value="PMT_2"/>
    <property type="match status" value="1"/>
</dbReference>
<keyword evidence="4" id="KW-1185">Reference proteome</keyword>
<feature type="transmembrane region" description="Helical" evidence="1">
    <location>
        <begin position="273"/>
        <end position="295"/>
    </location>
</feature>
<comment type="caution">
    <text evidence="3">The sequence shown here is derived from an EMBL/GenBank/DDBJ whole genome shotgun (WGS) entry which is preliminary data.</text>
</comment>
<feature type="transmembrane region" description="Helical" evidence="1">
    <location>
        <begin position="474"/>
        <end position="493"/>
    </location>
</feature>
<feature type="transmembrane region" description="Helical" evidence="1">
    <location>
        <begin position="105"/>
        <end position="124"/>
    </location>
</feature>
<dbReference type="InterPro" id="IPR038731">
    <property type="entry name" value="RgtA/B/C-like"/>
</dbReference>
<feature type="transmembrane region" description="Helical" evidence="1">
    <location>
        <begin position="179"/>
        <end position="195"/>
    </location>
</feature>
<feature type="transmembrane region" description="Helical" evidence="1">
    <location>
        <begin position="131"/>
        <end position="148"/>
    </location>
</feature>
<dbReference type="GO" id="GO:0016740">
    <property type="term" value="F:transferase activity"/>
    <property type="evidence" value="ECO:0007669"/>
    <property type="project" value="UniProtKB-KW"/>
</dbReference>
<dbReference type="Proteomes" id="UP000324479">
    <property type="component" value="Unassembled WGS sequence"/>
</dbReference>
<keyword evidence="3" id="KW-0808">Transferase</keyword>
<evidence type="ECO:0000259" key="2">
    <source>
        <dbReference type="Pfam" id="PF13231"/>
    </source>
</evidence>